<sequence>MRQVNLDCEGPITKNDNALELCQHFIPEGGRLFSLISRYDDFLADVLKRRSHKAGSTLKFILPFLKAYGATNEKVRKYSLRNLILMPGARKLLSSIKDRMPTFIISTSYRPYIEALCEAVGFPLENTYSTSFDLDRYKLAQEEIRKLRELTQEIISLPQIDLSEVRKEEDLSSEAKKSIQRLDEIFNEEIFRMRCGRMLREVNPMGGQEKAEAVLSSLRKTGGKLSEVMYIGDSITDVEALQLIRQEGGVAISFNGNRYAIDSAEIACISPHTFPLLILAEIFYKEGREGVMRQARRWPQGLDEKLREKLFTVIPFPCVEVIDEENRERLIRQSEEMRIGTRGMTIGGLG</sequence>
<proteinExistence type="predicted"/>
<comment type="caution">
    <text evidence="1">The sequence shown here is derived from an EMBL/GenBank/DDBJ whole genome shotgun (WGS) entry which is preliminary data.</text>
</comment>
<evidence type="ECO:0000313" key="1">
    <source>
        <dbReference type="EMBL" id="RLE08704.1"/>
    </source>
</evidence>
<accession>A0A497E5U5</accession>
<reference evidence="1 2" key="1">
    <citation type="submission" date="2018-06" db="EMBL/GenBank/DDBJ databases">
        <title>Extensive metabolic versatility and redundancy in microbially diverse, dynamic hydrothermal sediments.</title>
        <authorList>
            <person name="Dombrowski N."/>
            <person name="Teske A."/>
            <person name="Baker B.J."/>
        </authorList>
    </citation>
    <scope>NUCLEOTIDE SEQUENCE [LARGE SCALE GENOMIC DNA]</scope>
    <source>
        <strain evidence="1">B47_G16</strain>
    </source>
</reference>
<dbReference type="AlphaFoldDB" id="A0A497E5U5"/>
<dbReference type="InterPro" id="IPR023214">
    <property type="entry name" value="HAD_sf"/>
</dbReference>
<dbReference type="Gene3D" id="1.10.3870.10">
    <property type="entry name" value="AF1437-like domain superfamily"/>
    <property type="match status" value="1"/>
</dbReference>
<dbReference type="SUPFAM" id="SSF56784">
    <property type="entry name" value="HAD-like"/>
    <property type="match status" value="1"/>
</dbReference>
<dbReference type="InterPro" id="IPR050582">
    <property type="entry name" value="HAD-like_SerB"/>
</dbReference>
<dbReference type="Gene3D" id="3.40.50.1000">
    <property type="entry name" value="HAD superfamily/HAD-like"/>
    <property type="match status" value="1"/>
</dbReference>
<evidence type="ECO:0000313" key="2">
    <source>
        <dbReference type="Proteomes" id="UP000279422"/>
    </source>
</evidence>
<name>A0A497E5U5_UNCAE</name>
<dbReference type="Proteomes" id="UP000279422">
    <property type="component" value="Unassembled WGS sequence"/>
</dbReference>
<dbReference type="EMBL" id="QMPZ01000083">
    <property type="protein sequence ID" value="RLE08704.1"/>
    <property type="molecule type" value="Genomic_DNA"/>
</dbReference>
<dbReference type="InterPro" id="IPR036412">
    <property type="entry name" value="HAD-like_sf"/>
</dbReference>
<dbReference type="Pfam" id="PF08282">
    <property type="entry name" value="Hydrolase_3"/>
    <property type="match status" value="1"/>
</dbReference>
<gene>
    <name evidence="1" type="ORF">DRJ00_05815</name>
</gene>
<organism evidence="1 2">
    <name type="scientific">Aerophobetes bacterium</name>
    <dbReference type="NCBI Taxonomy" id="2030807"/>
    <lineage>
        <taxon>Bacteria</taxon>
        <taxon>Candidatus Aerophobota</taxon>
    </lineage>
</organism>
<protein>
    <submittedName>
        <fullName evidence="1">Uncharacterized protein</fullName>
    </submittedName>
</protein>
<dbReference type="PANTHER" id="PTHR43344">
    <property type="entry name" value="PHOSPHOSERINE PHOSPHATASE"/>
    <property type="match status" value="1"/>
</dbReference>